<reference evidence="2" key="1">
    <citation type="journal article" date="2019" name="Int. J. Syst. Evol. Microbiol.">
        <title>The Global Catalogue of Microorganisms (GCM) 10K type strain sequencing project: providing services to taxonomists for standard genome sequencing and annotation.</title>
        <authorList>
            <consortium name="The Broad Institute Genomics Platform"/>
            <consortium name="The Broad Institute Genome Sequencing Center for Infectious Disease"/>
            <person name="Wu L."/>
            <person name="Ma J."/>
        </authorList>
    </citation>
    <scope>NUCLEOTIDE SEQUENCE [LARGE SCALE GENOMIC DNA]</scope>
    <source>
        <strain evidence="2">JCM 18081</strain>
    </source>
</reference>
<comment type="caution">
    <text evidence="1">The sequence shown here is derived from an EMBL/GenBank/DDBJ whole genome shotgun (WGS) entry which is preliminary data.</text>
</comment>
<evidence type="ECO:0000313" key="1">
    <source>
        <dbReference type="EMBL" id="GAA4817715.1"/>
    </source>
</evidence>
<name>A0ABP9CW37_9ACTN</name>
<dbReference type="RefSeq" id="WP_345623386.1">
    <property type="nucleotide sequence ID" value="NZ_BAABIG010000070.1"/>
</dbReference>
<proteinExistence type="predicted"/>
<dbReference type="InterPro" id="IPR025851">
    <property type="entry name" value="SUKH-4"/>
</dbReference>
<accession>A0ABP9CW37</accession>
<keyword evidence="2" id="KW-1185">Reference proteome</keyword>
<dbReference type="Proteomes" id="UP001501265">
    <property type="component" value="Unassembled WGS sequence"/>
</dbReference>
<protein>
    <submittedName>
        <fullName evidence="1">SUKH-4 family immunity protein</fullName>
    </submittedName>
</protein>
<organism evidence="1 2">
    <name type="scientific">Streptomyces ziwulingensis</name>
    <dbReference type="NCBI Taxonomy" id="1045501"/>
    <lineage>
        <taxon>Bacteria</taxon>
        <taxon>Bacillati</taxon>
        <taxon>Actinomycetota</taxon>
        <taxon>Actinomycetes</taxon>
        <taxon>Kitasatosporales</taxon>
        <taxon>Streptomycetaceae</taxon>
        <taxon>Streptomyces</taxon>
    </lineage>
</organism>
<sequence length="213" mass="22873">MHTVTAGTTATARAVPSLLTLVRLATSAEVEDPSWTRGAARRSPGTCETPPLWRTPALIGCLLLRAGATGPGPALPTRFLDREFGRHGVTRFEELDYPATLTHEPTRRFLRETGLPADARPFRLDADELALPTLTEYAPAHPLPARADHLIRLGALFDDIHVLADGTTGEILTWTAPGTTLHPLTADVSALALTLWALRRTTLLEAAAGIEPA</sequence>
<gene>
    <name evidence="1" type="ORF">GCM10023220_57820</name>
</gene>
<dbReference type="EMBL" id="BAABIG010000070">
    <property type="protein sequence ID" value="GAA4817715.1"/>
    <property type="molecule type" value="Genomic_DNA"/>
</dbReference>
<dbReference type="Pfam" id="PF14435">
    <property type="entry name" value="SUKH-4"/>
    <property type="match status" value="1"/>
</dbReference>
<evidence type="ECO:0000313" key="2">
    <source>
        <dbReference type="Proteomes" id="UP001501265"/>
    </source>
</evidence>